<protein>
    <submittedName>
        <fullName evidence="4">Lytic murein transglycosylase</fullName>
    </submittedName>
</protein>
<evidence type="ECO:0000259" key="3">
    <source>
        <dbReference type="Pfam" id="PF13406"/>
    </source>
</evidence>
<feature type="signal peptide" evidence="1">
    <location>
        <begin position="1"/>
        <end position="43"/>
    </location>
</feature>
<dbReference type="PANTHER" id="PTHR30163">
    <property type="entry name" value="MEMBRANE-BOUND LYTIC MUREIN TRANSGLYCOSYLASE B"/>
    <property type="match status" value="1"/>
</dbReference>
<dbReference type="GO" id="GO:0008933">
    <property type="term" value="F:peptidoglycan lytic transglycosylase activity"/>
    <property type="evidence" value="ECO:0007669"/>
    <property type="project" value="TreeGrafter"/>
</dbReference>
<dbReference type="Pfam" id="PF01471">
    <property type="entry name" value="PG_binding_1"/>
    <property type="match status" value="1"/>
</dbReference>
<dbReference type="InterPro" id="IPR043426">
    <property type="entry name" value="MltB-like"/>
</dbReference>
<dbReference type="InterPro" id="IPR023346">
    <property type="entry name" value="Lysozyme-like_dom_sf"/>
</dbReference>
<dbReference type="SUPFAM" id="SSF53955">
    <property type="entry name" value="Lysozyme-like"/>
    <property type="match status" value="1"/>
</dbReference>
<dbReference type="InterPro" id="IPR036365">
    <property type="entry name" value="PGBD-like_sf"/>
</dbReference>
<evidence type="ECO:0000256" key="1">
    <source>
        <dbReference type="SAM" id="SignalP"/>
    </source>
</evidence>
<keyword evidence="1" id="KW-0732">Signal</keyword>
<dbReference type="EMBL" id="RCTF01000022">
    <property type="protein sequence ID" value="RLP73598.1"/>
    <property type="molecule type" value="Genomic_DNA"/>
</dbReference>
<evidence type="ECO:0000313" key="4">
    <source>
        <dbReference type="EMBL" id="RLP73598.1"/>
    </source>
</evidence>
<dbReference type="RefSeq" id="WP_121625177.1">
    <property type="nucleotide sequence ID" value="NZ_JACIIW010000008.1"/>
</dbReference>
<gene>
    <name evidence="4" type="ORF">D9R14_20265</name>
</gene>
<dbReference type="AlphaFoldDB" id="A0A3L7A0Q8"/>
<dbReference type="InterPro" id="IPR036366">
    <property type="entry name" value="PGBDSf"/>
</dbReference>
<dbReference type="Gene3D" id="1.10.530.10">
    <property type="match status" value="1"/>
</dbReference>
<keyword evidence="5" id="KW-1185">Reference proteome</keyword>
<name>A0A3L7A0Q8_9HYPH</name>
<dbReference type="OrthoDB" id="9808544at2"/>
<dbReference type="InterPro" id="IPR011970">
    <property type="entry name" value="MltB_2"/>
</dbReference>
<dbReference type="Proteomes" id="UP000269692">
    <property type="component" value="Unassembled WGS sequence"/>
</dbReference>
<feature type="domain" description="Peptidoglycan binding-like" evidence="2">
    <location>
        <begin position="369"/>
        <end position="424"/>
    </location>
</feature>
<evidence type="ECO:0000259" key="2">
    <source>
        <dbReference type="Pfam" id="PF01471"/>
    </source>
</evidence>
<dbReference type="PROSITE" id="PS51318">
    <property type="entry name" value="TAT"/>
    <property type="match status" value="1"/>
</dbReference>
<evidence type="ECO:0000313" key="5">
    <source>
        <dbReference type="Proteomes" id="UP000269692"/>
    </source>
</evidence>
<dbReference type="CDD" id="cd13399">
    <property type="entry name" value="Slt35-like"/>
    <property type="match status" value="1"/>
</dbReference>
<accession>A0A3L7A0Q8</accession>
<proteinExistence type="predicted"/>
<dbReference type="NCBIfam" id="TIGR02283">
    <property type="entry name" value="MltB_2"/>
    <property type="match status" value="1"/>
</dbReference>
<dbReference type="InterPro" id="IPR031304">
    <property type="entry name" value="SLT_2"/>
</dbReference>
<dbReference type="SUPFAM" id="SSF47090">
    <property type="entry name" value="PGBD-like"/>
    <property type="match status" value="1"/>
</dbReference>
<dbReference type="GO" id="GO:0009253">
    <property type="term" value="P:peptidoglycan catabolic process"/>
    <property type="evidence" value="ECO:0007669"/>
    <property type="project" value="TreeGrafter"/>
</dbReference>
<dbReference type="Gene3D" id="1.10.101.10">
    <property type="entry name" value="PGBD-like superfamily/PGBD"/>
    <property type="match status" value="1"/>
</dbReference>
<dbReference type="Pfam" id="PF13406">
    <property type="entry name" value="SLT_2"/>
    <property type="match status" value="1"/>
</dbReference>
<dbReference type="Gene3D" id="1.10.8.350">
    <property type="entry name" value="Bacterial muramidase"/>
    <property type="match status" value="1"/>
</dbReference>
<feature type="chain" id="PRO_5018205326" evidence="1">
    <location>
        <begin position="44"/>
        <end position="428"/>
    </location>
</feature>
<organism evidence="4 5">
    <name type="scientific">Xanthobacter tagetidis</name>
    <dbReference type="NCBI Taxonomy" id="60216"/>
    <lineage>
        <taxon>Bacteria</taxon>
        <taxon>Pseudomonadati</taxon>
        <taxon>Pseudomonadota</taxon>
        <taxon>Alphaproteobacteria</taxon>
        <taxon>Hyphomicrobiales</taxon>
        <taxon>Xanthobacteraceae</taxon>
        <taxon>Xanthobacter</taxon>
    </lineage>
</organism>
<dbReference type="PANTHER" id="PTHR30163:SF8">
    <property type="entry name" value="LYTIC MUREIN TRANSGLYCOSYLASE"/>
    <property type="match status" value="1"/>
</dbReference>
<dbReference type="InterPro" id="IPR002477">
    <property type="entry name" value="Peptidoglycan-bd-like"/>
</dbReference>
<reference evidence="4 5" key="1">
    <citation type="submission" date="2018-10" db="EMBL/GenBank/DDBJ databases">
        <title>Xanthobacter tagetidis genome sequencing and assembly.</title>
        <authorList>
            <person name="Maclea K.S."/>
            <person name="Goen A.E."/>
            <person name="Fatima S.A."/>
        </authorList>
    </citation>
    <scope>NUCLEOTIDE SEQUENCE [LARGE SCALE GENOMIC DNA]</scope>
    <source>
        <strain evidence="4 5">ATCC 700314</strain>
    </source>
</reference>
<dbReference type="InterPro" id="IPR006311">
    <property type="entry name" value="TAT_signal"/>
</dbReference>
<sequence length="428" mass="47355">MAHDSSNHSARGVSGLLSRRAFTLGLAGAGAALPLLAAPSAFAQSAAQPFDAWVRRFRARAKDRGISDEVYDRVFNGLKPDTRVYAQDQAQPEFTEEVWQYLNRRVSDWRIERGRQRCKEYSSLFDRIERDFGVERSVMLGYWGMESAYGDILSNVNAMPPVFPSLAALAWGEPRRRKYWETELLNALVIVQRGWGTPAQMNGSWAGAMGHTQWMPEVWLNMGVDYDGDGRISPFGPPDDALAGTANYLVKRGKYRRGEPWGFEARLPMGFDTNLADNKTRRALSDWSQMGLASIDGQSLAGLPDPARLWLPGGPGGPALMLLHNFYAVRSYNPSSNYALAVVHLGDRVMGYEGFRTPWPGGERALTLSEIQEIQRRLTALGFDTGGTDGRVGTMTQRAVRAFQQKAGISPADGYAGLVVLNTLRRGT</sequence>
<feature type="domain" description="Transglycosylase SLT" evidence="3">
    <location>
        <begin position="50"/>
        <end position="347"/>
    </location>
</feature>
<comment type="caution">
    <text evidence="4">The sequence shown here is derived from an EMBL/GenBank/DDBJ whole genome shotgun (WGS) entry which is preliminary data.</text>
</comment>